<feature type="domain" description="FecR protein" evidence="1">
    <location>
        <begin position="169"/>
        <end position="263"/>
    </location>
</feature>
<dbReference type="InterPro" id="IPR006860">
    <property type="entry name" value="FecR"/>
</dbReference>
<dbReference type="InterPro" id="IPR012373">
    <property type="entry name" value="Ferrdict_sens_TM"/>
</dbReference>
<evidence type="ECO:0000313" key="4">
    <source>
        <dbReference type="Proteomes" id="UP000094313"/>
    </source>
</evidence>
<sequence>MNKEELKSLLEKFEAGHCTPEETGMLESWYLQWRTEEDIDLAEAEAEQRIDHIWSRLEVAEGIQKRPLRLWSHFARAAAVILITLSTGLFFYFNSREEARPVVKQDVAAGGNKAYLTLADGKRIVLTNAANGELARQSGVEISKTANGQLIYTLADQKPLKAGTTMYNTIETPKGGQYQVVLPDGTRVWLNSASSLRFPATFANLEKRSVVLKGEAYFEVAHNKKQPFIVKTAKQELVVLGTHFNLSSYDEEETRTTLLKGAVLINRLGNVLNPVEGKDFVVLKPGEQSVLEKSIRIDRADLEMATAWKDGNFLFNEVNLKRILQQLSRWYNVDVDYTNVPDNRSFTVFISRSVNLSKVLEMIEITGGIQLEIENKTIKVINLKK</sequence>
<organism evidence="3 4">
    <name type="scientific">Pedobacter steynii</name>
    <dbReference type="NCBI Taxonomy" id="430522"/>
    <lineage>
        <taxon>Bacteria</taxon>
        <taxon>Pseudomonadati</taxon>
        <taxon>Bacteroidota</taxon>
        <taxon>Sphingobacteriia</taxon>
        <taxon>Sphingobacteriales</taxon>
        <taxon>Sphingobacteriaceae</taxon>
        <taxon>Pedobacter</taxon>
    </lineage>
</organism>
<dbReference type="EMBL" id="CP017141">
    <property type="protein sequence ID" value="AOM78729.1"/>
    <property type="molecule type" value="Genomic_DNA"/>
</dbReference>
<dbReference type="Proteomes" id="UP000094313">
    <property type="component" value="Chromosome"/>
</dbReference>
<dbReference type="PIRSF" id="PIRSF018266">
    <property type="entry name" value="FecR"/>
    <property type="match status" value="1"/>
</dbReference>
<evidence type="ECO:0000259" key="2">
    <source>
        <dbReference type="Pfam" id="PF16344"/>
    </source>
</evidence>
<reference evidence="3 4" key="1">
    <citation type="submission" date="2016-08" db="EMBL/GenBank/DDBJ databases">
        <authorList>
            <person name="Seilhamer J.J."/>
        </authorList>
    </citation>
    <scope>NUCLEOTIDE SEQUENCE [LARGE SCALE GENOMIC DNA]</scope>
    <source>
        <strain evidence="3 4">DX4</strain>
    </source>
</reference>
<dbReference type="GO" id="GO:0016989">
    <property type="term" value="F:sigma factor antagonist activity"/>
    <property type="evidence" value="ECO:0007669"/>
    <property type="project" value="TreeGrafter"/>
</dbReference>
<evidence type="ECO:0008006" key="5">
    <source>
        <dbReference type="Google" id="ProtNLM"/>
    </source>
</evidence>
<dbReference type="Pfam" id="PF04773">
    <property type="entry name" value="FecR"/>
    <property type="match status" value="1"/>
</dbReference>
<feature type="domain" description="Protein FecR C-terminal" evidence="2">
    <location>
        <begin position="313"/>
        <end position="380"/>
    </location>
</feature>
<protein>
    <recommendedName>
        <fullName evidence="5">FecR protein</fullName>
    </recommendedName>
</protein>
<gene>
    <name evidence="3" type="ORF">BFS30_17035</name>
</gene>
<dbReference type="Pfam" id="PF16344">
    <property type="entry name" value="FecR_C"/>
    <property type="match status" value="1"/>
</dbReference>
<name>A0A1D7QJD4_9SPHI</name>
<dbReference type="InterPro" id="IPR032508">
    <property type="entry name" value="FecR_C"/>
</dbReference>
<dbReference type="PANTHER" id="PTHR30273">
    <property type="entry name" value="PERIPLASMIC SIGNAL SENSOR AND SIGMA FACTOR ACTIVATOR FECR-RELATED"/>
    <property type="match status" value="1"/>
</dbReference>
<dbReference type="AlphaFoldDB" id="A0A1D7QJD4"/>
<evidence type="ECO:0000313" key="3">
    <source>
        <dbReference type="EMBL" id="AOM78729.1"/>
    </source>
</evidence>
<dbReference type="RefSeq" id="WP_069380393.1">
    <property type="nucleotide sequence ID" value="NZ_CP017141.1"/>
</dbReference>
<dbReference type="PANTHER" id="PTHR30273:SF2">
    <property type="entry name" value="PROTEIN FECR"/>
    <property type="match status" value="1"/>
</dbReference>
<evidence type="ECO:0000259" key="1">
    <source>
        <dbReference type="Pfam" id="PF04773"/>
    </source>
</evidence>
<keyword evidence="4" id="KW-1185">Reference proteome</keyword>
<dbReference type="OrthoDB" id="1099963at2"/>
<dbReference type="Gene3D" id="2.60.120.1440">
    <property type="match status" value="1"/>
</dbReference>
<dbReference type="KEGG" id="psty:BFS30_17035"/>
<proteinExistence type="predicted"/>
<dbReference type="Gene3D" id="3.55.50.30">
    <property type="match status" value="1"/>
</dbReference>
<accession>A0A1D7QJD4</accession>